<dbReference type="AlphaFoldDB" id="A0A0F9AKP1"/>
<proteinExistence type="predicted"/>
<sequence length="110" mass="12896">MSLIENPINYHVVCDGCDLMHEERGMVPYFAGTEEAKEDVENYDWRVWRGRMSDGPTMLWWWHYDCVPSCLCGHTYFDHGYDGDKPCVQLDDDGDGPCRCPRFRLPEVEE</sequence>
<accession>A0A0F9AKP1</accession>
<gene>
    <name evidence="1" type="ORF">LCGC14_2900540</name>
</gene>
<protein>
    <submittedName>
        <fullName evidence="1">Uncharacterized protein</fullName>
    </submittedName>
</protein>
<name>A0A0F9AKP1_9ZZZZ</name>
<organism evidence="1">
    <name type="scientific">marine sediment metagenome</name>
    <dbReference type="NCBI Taxonomy" id="412755"/>
    <lineage>
        <taxon>unclassified sequences</taxon>
        <taxon>metagenomes</taxon>
        <taxon>ecological metagenomes</taxon>
    </lineage>
</organism>
<evidence type="ECO:0000313" key="1">
    <source>
        <dbReference type="EMBL" id="KKK72771.1"/>
    </source>
</evidence>
<dbReference type="EMBL" id="LAZR01057090">
    <property type="protein sequence ID" value="KKK72771.1"/>
    <property type="molecule type" value="Genomic_DNA"/>
</dbReference>
<reference evidence="1" key="1">
    <citation type="journal article" date="2015" name="Nature">
        <title>Complex archaea that bridge the gap between prokaryotes and eukaryotes.</title>
        <authorList>
            <person name="Spang A."/>
            <person name="Saw J.H."/>
            <person name="Jorgensen S.L."/>
            <person name="Zaremba-Niedzwiedzka K."/>
            <person name="Martijn J."/>
            <person name="Lind A.E."/>
            <person name="van Eijk R."/>
            <person name="Schleper C."/>
            <person name="Guy L."/>
            <person name="Ettema T.J."/>
        </authorList>
    </citation>
    <scope>NUCLEOTIDE SEQUENCE</scope>
</reference>
<comment type="caution">
    <text evidence="1">The sequence shown here is derived from an EMBL/GenBank/DDBJ whole genome shotgun (WGS) entry which is preliminary data.</text>
</comment>